<evidence type="ECO:0000313" key="2">
    <source>
        <dbReference type="EMBL" id="SHL07925.1"/>
    </source>
</evidence>
<keyword evidence="1" id="KW-0812">Transmembrane</keyword>
<dbReference type="AlphaFoldDB" id="A0A1M6XQ53"/>
<evidence type="ECO:0000256" key="1">
    <source>
        <dbReference type="SAM" id="Phobius"/>
    </source>
</evidence>
<proteinExistence type="predicted"/>
<keyword evidence="1" id="KW-0472">Membrane</keyword>
<reference evidence="2 3" key="1">
    <citation type="submission" date="2016-11" db="EMBL/GenBank/DDBJ databases">
        <authorList>
            <person name="Jaros S."/>
            <person name="Januszkiewicz K."/>
            <person name="Wedrychowicz H."/>
        </authorList>
    </citation>
    <scope>NUCLEOTIDE SEQUENCE [LARGE SCALE GENOMIC DNA]</scope>
    <source>
        <strain evidence="2 3">DSM 27621</strain>
    </source>
</reference>
<accession>A0A1M6XQ53</accession>
<dbReference type="STRING" id="1423959.SAMN05444407_102164"/>
<keyword evidence="1" id="KW-1133">Transmembrane helix</keyword>
<dbReference type="EMBL" id="FRBM01000002">
    <property type="protein sequence ID" value="SHL07925.1"/>
    <property type="molecule type" value="Genomic_DNA"/>
</dbReference>
<gene>
    <name evidence="2" type="ORF">SAMN05444407_102164</name>
</gene>
<name>A0A1M6XQ53_9FLAO</name>
<dbReference type="Proteomes" id="UP000184069">
    <property type="component" value="Unassembled WGS sequence"/>
</dbReference>
<sequence length="135" mass="15707">MVRISTHKRRKFAILMKKSLPISITFLLILFFTILLGFANHKKSNIFVHSSQDQISFKVSSSVQQHELLFIASIAENDFDADKAFLDLPLVLFEKEMFSWGSAFYSNAVVNSETEFIHPYHLPKYLLFHNLKIRI</sequence>
<feature type="transmembrane region" description="Helical" evidence="1">
    <location>
        <begin position="20"/>
        <end position="39"/>
    </location>
</feature>
<evidence type="ECO:0000313" key="3">
    <source>
        <dbReference type="Proteomes" id="UP000184069"/>
    </source>
</evidence>
<organism evidence="2 3">
    <name type="scientific">Chryseobacterium contaminans</name>
    <dbReference type="NCBI Taxonomy" id="1423959"/>
    <lineage>
        <taxon>Bacteria</taxon>
        <taxon>Pseudomonadati</taxon>
        <taxon>Bacteroidota</taxon>
        <taxon>Flavobacteriia</taxon>
        <taxon>Flavobacteriales</taxon>
        <taxon>Weeksellaceae</taxon>
        <taxon>Chryseobacterium group</taxon>
        <taxon>Chryseobacterium</taxon>
    </lineage>
</organism>
<protein>
    <submittedName>
        <fullName evidence="2">Uncharacterized protein</fullName>
    </submittedName>
</protein>